<name>A0A6H1TUI9_9CYAN</name>
<feature type="compositionally biased region" description="Acidic residues" evidence="1">
    <location>
        <begin position="141"/>
        <end position="160"/>
    </location>
</feature>
<feature type="domain" description="PPM-type phosphatase" evidence="2">
    <location>
        <begin position="463"/>
        <end position="721"/>
    </location>
</feature>
<protein>
    <submittedName>
        <fullName evidence="3">Serine/threonine phosphatase</fullName>
    </submittedName>
</protein>
<dbReference type="EMBL" id="CP051167">
    <property type="protein sequence ID" value="QIZ70274.1"/>
    <property type="molecule type" value="Genomic_DNA"/>
</dbReference>
<dbReference type="Proteomes" id="UP000500857">
    <property type="component" value="Chromosome"/>
</dbReference>
<feature type="region of interest" description="Disordered" evidence="1">
    <location>
        <begin position="469"/>
        <end position="496"/>
    </location>
</feature>
<proteinExistence type="predicted"/>
<dbReference type="InterPro" id="IPR015655">
    <property type="entry name" value="PP2C"/>
</dbReference>
<evidence type="ECO:0000313" key="4">
    <source>
        <dbReference type="Proteomes" id="UP000500857"/>
    </source>
</evidence>
<dbReference type="Gene3D" id="3.60.40.10">
    <property type="entry name" value="PPM-type phosphatase domain"/>
    <property type="match status" value="1"/>
</dbReference>
<dbReference type="SMART" id="SM00331">
    <property type="entry name" value="PP2C_SIG"/>
    <property type="match status" value="1"/>
</dbReference>
<dbReference type="RefSeq" id="WP_168568429.1">
    <property type="nucleotide sequence ID" value="NZ_CP051167.1"/>
</dbReference>
<dbReference type="PROSITE" id="PS51746">
    <property type="entry name" value="PPM_2"/>
    <property type="match status" value="1"/>
</dbReference>
<reference evidence="3 4" key="1">
    <citation type="submission" date="2020-04" db="EMBL/GenBank/DDBJ databases">
        <authorList>
            <person name="Basu S."/>
            <person name="Maruthanayagam V."/>
            <person name="Chakraborty S."/>
            <person name="Pramanik A."/>
            <person name="Mukherjee J."/>
            <person name="Brink B."/>
        </authorList>
    </citation>
    <scope>NUCLEOTIDE SEQUENCE [LARGE SCALE GENOMIC DNA]</scope>
    <source>
        <strain evidence="3 4">AP17</strain>
    </source>
</reference>
<dbReference type="SMART" id="SM00332">
    <property type="entry name" value="PP2Cc"/>
    <property type="match status" value="1"/>
</dbReference>
<sequence length="726" mass="80982">MLVCPHCQFENPNTNNFCQNCGNSLTHKNCPQCGARVPLGELHCHECKALTGQIWRAIVLRESGVEVEDLASPGTNLEEDAATVSEPMPQLDESPIELPDVLETQPPAIEAETVEEETPLEGATESLDAEIPEEGAAVELAPEEETERVEGEEAEEEAEEAIAPNRSEEEPQASRTPEIVTSETEIGAYLDAQRRYRLLEPMPLSEQVKSEIEVKVLDCQPLQQSPLIALNAQPLEQFGRESFERSLNLGNPGWTLAIPELAKAHLALHSEFYPLLSGIHDAWQQDDRAVLLLEDRSHLPQAIDRPQKDTEDPLQILHWLQEMSQLWAALEPWNCCQTLLERSNLRVDAEDELLCLQRLYADDPLDPPTLPELGRVWQTVFIGDRQPPQEESGARIWEALTEAIDRLEAGEIETIAELQITLDAIGDRRPAFSYPFSESEVDFDNDDDADVTMVMPMRLVSLEAAGATDIGRQRTHNEDDFGLETQHSRKQSSRSRSVGYRGTYILCDGMGGHAGGEIASALAVETLQDYFKRHWRLSLPNATTIRDGVLTANQAIYQRNQLEDRDGSARMGTTLVMVLVQEAQAAIAHVGDSRLYRFTHDEGLEQLTLDHEVGQREIQRGIDPETAYSRPDAYQLTQALGPRNEDFVRPDVAFLDLSEDTLFILASDGLTDNDLLETHTETHVAPLLDRDANLDRGVRSLIDLANTYNGHDNITAIVVRALVESD</sequence>
<feature type="region of interest" description="Disordered" evidence="1">
    <location>
        <begin position="70"/>
        <end position="93"/>
    </location>
</feature>
<evidence type="ECO:0000259" key="2">
    <source>
        <dbReference type="PROSITE" id="PS51746"/>
    </source>
</evidence>
<dbReference type="CDD" id="cd00143">
    <property type="entry name" value="PP2Cc"/>
    <property type="match status" value="1"/>
</dbReference>
<dbReference type="Pfam" id="PF13672">
    <property type="entry name" value="PP2C_2"/>
    <property type="match status" value="1"/>
</dbReference>
<dbReference type="PANTHER" id="PTHR47992">
    <property type="entry name" value="PROTEIN PHOSPHATASE"/>
    <property type="match status" value="1"/>
</dbReference>
<gene>
    <name evidence="3" type="ORF">HCG48_06540</name>
</gene>
<dbReference type="SUPFAM" id="SSF81606">
    <property type="entry name" value="PP2C-like"/>
    <property type="match status" value="1"/>
</dbReference>
<feature type="region of interest" description="Disordered" evidence="1">
    <location>
        <begin position="110"/>
        <end position="183"/>
    </location>
</feature>
<dbReference type="AlphaFoldDB" id="A0A6H1TUI9"/>
<accession>A0A6H1TUI9</accession>
<feature type="compositionally biased region" description="Polar residues" evidence="1">
    <location>
        <begin position="173"/>
        <end position="183"/>
    </location>
</feature>
<dbReference type="InterPro" id="IPR025874">
    <property type="entry name" value="DZR"/>
</dbReference>
<dbReference type="InterPro" id="IPR036457">
    <property type="entry name" value="PPM-type-like_dom_sf"/>
</dbReference>
<dbReference type="Pfam" id="PF12773">
    <property type="entry name" value="DZR"/>
    <property type="match status" value="1"/>
</dbReference>
<dbReference type="InterPro" id="IPR001932">
    <property type="entry name" value="PPM-type_phosphatase-like_dom"/>
</dbReference>
<dbReference type="NCBIfam" id="NF011149">
    <property type="entry name" value="PRK14559.1"/>
    <property type="match status" value="1"/>
</dbReference>
<evidence type="ECO:0000313" key="3">
    <source>
        <dbReference type="EMBL" id="QIZ70274.1"/>
    </source>
</evidence>
<organism evidence="3 4">
    <name type="scientific">Oxynema aestuarii AP17</name>
    <dbReference type="NCBI Taxonomy" id="2064643"/>
    <lineage>
        <taxon>Bacteria</taxon>
        <taxon>Bacillati</taxon>
        <taxon>Cyanobacteriota</taxon>
        <taxon>Cyanophyceae</taxon>
        <taxon>Oscillatoriophycideae</taxon>
        <taxon>Oscillatoriales</taxon>
        <taxon>Oscillatoriaceae</taxon>
        <taxon>Oxynema</taxon>
        <taxon>Oxynema aestuarii</taxon>
    </lineage>
</organism>
<evidence type="ECO:0000256" key="1">
    <source>
        <dbReference type="SAM" id="MobiDB-lite"/>
    </source>
</evidence>
<dbReference type="GO" id="GO:0004722">
    <property type="term" value="F:protein serine/threonine phosphatase activity"/>
    <property type="evidence" value="ECO:0007669"/>
    <property type="project" value="InterPro"/>
</dbReference>
<dbReference type="KEGG" id="oxy:HCG48_06540"/>
<keyword evidence="4" id="KW-1185">Reference proteome</keyword>